<dbReference type="GO" id="GO:0006351">
    <property type="term" value="P:DNA-templated transcription"/>
    <property type="evidence" value="ECO:0007669"/>
    <property type="project" value="InterPro"/>
</dbReference>
<dbReference type="Proteomes" id="UP000298663">
    <property type="component" value="Unassembled WGS sequence"/>
</dbReference>
<dbReference type="EC" id="2.7.7.6" evidence="1"/>
<dbReference type="PANTHER" id="PTHR48446:SF1">
    <property type="entry name" value="DNA-DIRECTED RNA POLYMERASE SUBUNIT BETA' N-TERMINAL SECTION"/>
    <property type="match status" value="1"/>
</dbReference>
<dbReference type="GO" id="GO:0046872">
    <property type="term" value="F:metal ion binding"/>
    <property type="evidence" value="ECO:0007669"/>
    <property type="project" value="UniProtKB-KW"/>
</dbReference>
<dbReference type="GO" id="GO:0003899">
    <property type="term" value="F:DNA-directed RNA polymerase activity"/>
    <property type="evidence" value="ECO:0007669"/>
    <property type="project" value="UniProtKB-EC"/>
</dbReference>
<reference evidence="5 6" key="1">
    <citation type="journal article" date="2015" name="Genome Biol.">
        <title>Comparative genomics of Steinernema reveals deeply conserved gene regulatory networks.</title>
        <authorList>
            <person name="Dillman A.R."/>
            <person name="Macchietto M."/>
            <person name="Porter C.F."/>
            <person name="Rogers A."/>
            <person name="Williams B."/>
            <person name="Antoshechkin I."/>
            <person name="Lee M.M."/>
            <person name="Goodwin Z."/>
            <person name="Lu X."/>
            <person name="Lewis E.E."/>
            <person name="Goodrich-Blair H."/>
            <person name="Stock S.P."/>
            <person name="Adams B.J."/>
            <person name="Sternberg P.W."/>
            <person name="Mortazavi A."/>
        </authorList>
    </citation>
    <scope>NUCLEOTIDE SEQUENCE [LARGE SCALE GENOMIC DNA]</scope>
    <source>
        <strain evidence="5 6">ALL</strain>
    </source>
</reference>
<proteinExistence type="predicted"/>
<dbReference type="EMBL" id="AZBU02000006">
    <property type="protein sequence ID" value="TKR73961.1"/>
    <property type="molecule type" value="Genomic_DNA"/>
</dbReference>
<evidence type="ECO:0000256" key="2">
    <source>
        <dbReference type="ARBA" id="ARBA00022723"/>
    </source>
</evidence>
<dbReference type="GO" id="GO:0003677">
    <property type="term" value="F:DNA binding"/>
    <property type="evidence" value="ECO:0007669"/>
    <property type="project" value="InterPro"/>
</dbReference>
<keyword evidence="2" id="KW-0479">Metal-binding</keyword>
<evidence type="ECO:0000256" key="3">
    <source>
        <dbReference type="ARBA" id="ARBA00022833"/>
    </source>
</evidence>
<protein>
    <recommendedName>
        <fullName evidence="1">DNA-directed RNA polymerase</fullName>
        <ecNumber evidence="1">2.7.7.6</ecNumber>
    </recommendedName>
</protein>
<evidence type="ECO:0000259" key="4">
    <source>
        <dbReference type="Pfam" id="PF04998"/>
    </source>
</evidence>
<dbReference type="OrthoDB" id="270392at2759"/>
<dbReference type="Pfam" id="PF04998">
    <property type="entry name" value="RNA_pol_Rpb1_5"/>
    <property type="match status" value="1"/>
</dbReference>
<evidence type="ECO:0000313" key="5">
    <source>
        <dbReference type="EMBL" id="TKR73961.1"/>
    </source>
</evidence>
<dbReference type="PANTHER" id="PTHR48446">
    <property type="entry name" value="DNA-DIRECTED RNA POLYMERASE SUBUNIT BETA' N-TERMINAL SECTION"/>
    <property type="match status" value="1"/>
</dbReference>
<dbReference type="AlphaFoldDB" id="A0A4U5MVV2"/>
<reference evidence="5 6" key="2">
    <citation type="journal article" date="2019" name="G3 (Bethesda)">
        <title>Hybrid Assembly of the Genome of the Entomopathogenic Nematode Steinernema carpocapsae Identifies the X-Chromosome.</title>
        <authorList>
            <person name="Serra L."/>
            <person name="Macchietto M."/>
            <person name="Macias-Munoz A."/>
            <person name="McGill C.J."/>
            <person name="Rodriguez I.M."/>
            <person name="Rodriguez B."/>
            <person name="Murad R."/>
            <person name="Mortazavi A."/>
        </authorList>
    </citation>
    <scope>NUCLEOTIDE SEQUENCE [LARGE SCALE GENOMIC DNA]</scope>
    <source>
        <strain evidence="5 6">ALL</strain>
    </source>
</reference>
<feature type="domain" description="RNA polymerase Rpb1" evidence="4">
    <location>
        <begin position="1"/>
        <end position="250"/>
    </location>
</feature>
<comment type="caution">
    <text evidence="5">The sequence shown here is derived from an EMBL/GenBank/DDBJ whole genome shotgun (WGS) entry which is preliminary data.</text>
</comment>
<dbReference type="STRING" id="34508.A0A4U5MVV2"/>
<dbReference type="InterPro" id="IPR007081">
    <property type="entry name" value="RNA_pol_Rpb1_5"/>
</dbReference>
<name>A0A4U5MVV2_STECR</name>
<accession>A0A4U5MVV2</accession>
<gene>
    <name evidence="5" type="ORF">L596_021198</name>
</gene>
<keyword evidence="3" id="KW-0862">Zinc</keyword>
<keyword evidence="6" id="KW-1185">Reference proteome</keyword>
<dbReference type="InterPro" id="IPR015700">
    <property type="entry name" value="RPC1"/>
</dbReference>
<evidence type="ECO:0000313" key="6">
    <source>
        <dbReference type="Proteomes" id="UP000298663"/>
    </source>
</evidence>
<evidence type="ECO:0000256" key="1">
    <source>
        <dbReference type="ARBA" id="ARBA00012418"/>
    </source>
</evidence>
<organism evidence="5 6">
    <name type="scientific">Steinernema carpocapsae</name>
    <name type="common">Entomopathogenic nematode</name>
    <dbReference type="NCBI Taxonomy" id="34508"/>
    <lineage>
        <taxon>Eukaryota</taxon>
        <taxon>Metazoa</taxon>
        <taxon>Ecdysozoa</taxon>
        <taxon>Nematoda</taxon>
        <taxon>Chromadorea</taxon>
        <taxon>Rhabditida</taxon>
        <taxon>Tylenchina</taxon>
        <taxon>Panagrolaimomorpha</taxon>
        <taxon>Strongyloidoidea</taxon>
        <taxon>Steinernematidae</taxon>
        <taxon>Steinernema</taxon>
    </lineage>
</organism>
<sequence length="251" mass="28157">MTLKTFHFAGVASMNITQGVPRIKEIINAVKTISTPLITASLTNDKDEKLARRVKARIEKTTLGEVCEYMEEIYMPDRCFVLIKLDARRIRLLQLEVAMHTIIRSIISAKLPIKITEGQIEILGKTMLLISPVQSDKSSVVMSMQYMKYHLSDVVIKGLPNITRCVINADERKGDSYNLLVEGTDYLEVLATPEINPRNTKFNNALIVAEVLGIEAARTCIISEILSTMESHGIGLDRRHVMLLADLMTSR</sequence>
<dbReference type="SUPFAM" id="SSF64484">
    <property type="entry name" value="beta and beta-prime subunits of DNA dependent RNA-polymerase"/>
    <property type="match status" value="1"/>
</dbReference>